<reference evidence="1 2" key="1">
    <citation type="submission" date="2020-11" db="EMBL/GenBank/DDBJ databases">
        <title>Insectihabitans protaetiae gen. nov. sp. nov. and Insectihabitans allomyrinae sp. nov., isolated from larvae of Protaetia brevitarsis seulensis and Allomyrina dichotoma, respectively.</title>
        <authorList>
            <person name="Lee S.D."/>
            <person name="Byeon Y.-S."/>
            <person name="Kim S.-M."/>
            <person name="Yang H.L."/>
            <person name="Kim I.S."/>
        </authorList>
    </citation>
    <scope>NUCLEOTIDE SEQUENCE [LARGE SCALE GENOMIC DNA]</scope>
    <source>
        <strain evidence="1 2">BWR-B9</strain>
    </source>
</reference>
<dbReference type="Proteomes" id="UP001296921">
    <property type="component" value="Unassembled WGS sequence"/>
</dbReference>
<name>A0ABS1IVF0_9GAMM</name>
<protein>
    <submittedName>
        <fullName evidence="1">CopG family transcriptional regulator</fullName>
    </submittedName>
</protein>
<accession>A0ABS1IVF0</accession>
<sequence>MALKKPSQQAPVNRHTVTPEAAEALANRLADKPYGAEIRRDIPESKPAPVAAAETVSRTTISLPDSMLIEIEDLARDNKRNGTGPRTVSAIAREAFNMYLRSMKS</sequence>
<dbReference type="EMBL" id="JADRCR010000012">
    <property type="protein sequence ID" value="MBK5145572.1"/>
    <property type="molecule type" value="Genomic_DNA"/>
</dbReference>
<comment type="caution">
    <text evidence="1">The sequence shown here is derived from an EMBL/GenBank/DDBJ whole genome shotgun (WGS) entry which is preliminary data.</text>
</comment>
<proteinExistence type="predicted"/>
<gene>
    <name evidence="1" type="ORF">I2494_17985</name>
</gene>
<evidence type="ECO:0000313" key="1">
    <source>
        <dbReference type="EMBL" id="MBK5145572.1"/>
    </source>
</evidence>
<keyword evidence="2" id="KW-1185">Reference proteome</keyword>
<evidence type="ECO:0000313" key="2">
    <source>
        <dbReference type="Proteomes" id="UP001296921"/>
    </source>
</evidence>
<organism evidence="1 2">
    <name type="scientific">Limnobaculum allomyrinae</name>
    <dbReference type="NCBI Taxonomy" id="2791986"/>
    <lineage>
        <taxon>Bacteria</taxon>
        <taxon>Pseudomonadati</taxon>
        <taxon>Pseudomonadota</taxon>
        <taxon>Gammaproteobacteria</taxon>
        <taxon>Enterobacterales</taxon>
        <taxon>Budviciaceae</taxon>
        <taxon>Limnobaculum</taxon>
    </lineage>
</organism>